<keyword evidence="2" id="KW-1185">Reference proteome</keyword>
<accession>A0A9J5WTR3</accession>
<name>A0A9J5WTR3_SOLCO</name>
<protein>
    <submittedName>
        <fullName evidence="1">Uncharacterized protein</fullName>
    </submittedName>
</protein>
<reference evidence="1 2" key="1">
    <citation type="submission" date="2020-09" db="EMBL/GenBank/DDBJ databases">
        <title>De no assembly of potato wild relative species, Solanum commersonii.</title>
        <authorList>
            <person name="Cho K."/>
        </authorList>
    </citation>
    <scope>NUCLEOTIDE SEQUENCE [LARGE SCALE GENOMIC DNA]</scope>
    <source>
        <strain evidence="1">LZ3.2</strain>
        <tissue evidence="1">Leaf</tissue>
    </source>
</reference>
<comment type="caution">
    <text evidence="1">The sequence shown here is derived from an EMBL/GenBank/DDBJ whole genome shotgun (WGS) entry which is preliminary data.</text>
</comment>
<evidence type="ECO:0000313" key="2">
    <source>
        <dbReference type="Proteomes" id="UP000824120"/>
    </source>
</evidence>
<dbReference type="Proteomes" id="UP000824120">
    <property type="component" value="Chromosome 11"/>
</dbReference>
<dbReference type="AlphaFoldDB" id="A0A9J5WTR3"/>
<sequence length="118" mass="14144">MQLLKPYYTNQNYVETEDPLKTWRYYMFILTNTDSHTIFKFHDQKNLSPFEWIVDHLHTQVLLSNAHQPKHIITQHPHLVYKIFRRIEECSNSPMVSRMAESIQREKKVIINSTSNAV</sequence>
<gene>
    <name evidence="1" type="ORF">H5410_058795</name>
</gene>
<organism evidence="1 2">
    <name type="scientific">Solanum commersonii</name>
    <name type="common">Commerson's wild potato</name>
    <name type="synonym">Commerson's nightshade</name>
    <dbReference type="NCBI Taxonomy" id="4109"/>
    <lineage>
        <taxon>Eukaryota</taxon>
        <taxon>Viridiplantae</taxon>
        <taxon>Streptophyta</taxon>
        <taxon>Embryophyta</taxon>
        <taxon>Tracheophyta</taxon>
        <taxon>Spermatophyta</taxon>
        <taxon>Magnoliopsida</taxon>
        <taxon>eudicotyledons</taxon>
        <taxon>Gunneridae</taxon>
        <taxon>Pentapetalae</taxon>
        <taxon>asterids</taxon>
        <taxon>lamiids</taxon>
        <taxon>Solanales</taxon>
        <taxon>Solanaceae</taxon>
        <taxon>Solanoideae</taxon>
        <taxon>Solaneae</taxon>
        <taxon>Solanum</taxon>
    </lineage>
</organism>
<dbReference type="EMBL" id="JACXVP010000011">
    <property type="protein sequence ID" value="KAG5578661.1"/>
    <property type="molecule type" value="Genomic_DNA"/>
</dbReference>
<proteinExistence type="predicted"/>
<evidence type="ECO:0000313" key="1">
    <source>
        <dbReference type="EMBL" id="KAG5578661.1"/>
    </source>
</evidence>